<dbReference type="SUPFAM" id="SSF161093">
    <property type="entry name" value="MgtE membrane domain-like"/>
    <property type="match status" value="1"/>
</dbReference>
<feature type="transmembrane region" description="Helical" evidence="9">
    <location>
        <begin position="357"/>
        <end position="379"/>
    </location>
</feature>
<dbReference type="InterPro" id="IPR038076">
    <property type="entry name" value="MgtE_N_sf"/>
</dbReference>
<evidence type="ECO:0000256" key="4">
    <source>
        <dbReference type="ARBA" id="ARBA00022692"/>
    </source>
</evidence>
<comment type="subunit">
    <text evidence="9">Homodimer.</text>
</comment>
<reference evidence="11" key="2">
    <citation type="submission" date="2020-09" db="EMBL/GenBank/DDBJ databases">
        <authorList>
            <person name="Sun Q."/>
            <person name="Kim S."/>
        </authorList>
    </citation>
    <scope>NUCLEOTIDE SEQUENCE</scope>
    <source>
        <strain evidence="11">KCTC 12711</strain>
    </source>
</reference>
<sequence>MQSPNPPISNVDELLAADNVTAIVALFADAHPADIADALERLTPLKRPQAWTHIPEDIKGEVLAELSEGVFKNLAHELDKGELIDAIKVLDIDDIADLIPDMPEALLADVLFAVDVETRNNLGEVLSYPEDSAGGLMNFDAISVRDNVSLDVVLHYLRLKTSLPDNTDSIFLVDRNKRLTGILPVNILLTAPGGDQAIKYAVESPVSFQCLDSELDVAKAFADYNLVSAPVVDDVGRLLGRITIDDVVDVIRDQAEHDIMAAAGLREEEDIFAPVARTSRSRTIWLAVNLVTALLGSWVIGQFEGSIQKLVALAVLMPIVASMGGNAGTQTLTVVIRGMSLGTISRGNVFNVLKKEALVGILNGIIWAVVIALIAALWYQDVHLGLVIAAAMVANLFMGAIAGVCIPIFLEKMNIDPALAGGVALTTVTDVVGYFSVLGLATLLLL</sequence>
<organism evidence="11 12">
    <name type="scientific">Arenicella chitinivorans</name>
    <dbReference type="NCBI Taxonomy" id="1329800"/>
    <lineage>
        <taxon>Bacteria</taxon>
        <taxon>Pseudomonadati</taxon>
        <taxon>Pseudomonadota</taxon>
        <taxon>Gammaproteobacteria</taxon>
        <taxon>Arenicellales</taxon>
        <taxon>Arenicellaceae</taxon>
        <taxon>Arenicella</taxon>
    </lineage>
</organism>
<dbReference type="InterPro" id="IPR006667">
    <property type="entry name" value="SLC41_membr_dom"/>
</dbReference>
<evidence type="ECO:0000256" key="1">
    <source>
        <dbReference type="ARBA" id="ARBA00004141"/>
    </source>
</evidence>
<accession>A0A918RNG9</accession>
<evidence type="ECO:0000256" key="7">
    <source>
        <dbReference type="ARBA" id="ARBA00023136"/>
    </source>
</evidence>
<dbReference type="NCBIfam" id="TIGR00400">
    <property type="entry name" value="mgtE"/>
    <property type="match status" value="1"/>
</dbReference>
<dbReference type="PANTHER" id="PTHR43773">
    <property type="entry name" value="MAGNESIUM TRANSPORTER MGTE"/>
    <property type="match status" value="1"/>
</dbReference>
<dbReference type="InterPro" id="IPR006668">
    <property type="entry name" value="Mg_transptr_MgtE_intracell_dom"/>
</dbReference>
<evidence type="ECO:0000256" key="2">
    <source>
        <dbReference type="ARBA" id="ARBA00009749"/>
    </source>
</evidence>
<dbReference type="SMART" id="SM00924">
    <property type="entry name" value="MgtE_N"/>
    <property type="match status" value="1"/>
</dbReference>
<evidence type="ECO:0000259" key="10">
    <source>
        <dbReference type="PROSITE" id="PS51371"/>
    </source>
</evidence>
<name>A0A918RNG9_9GAMM</name>
<keyword evidence="4 9" id="KW-0812">Transmembrane</keyword>
<keyword evidence="12" id="KW-1185">Reference proteome</keyword>
<dbReference type="SUPFAM" id="SSF158791">
    <property type="entry name" value="MgtE N-terminal domain-like"/>
    <property type="match status" value="1"/>
</dbReference>
<comment type="caution">
    <text evidence="11">The sequence shown here is derived from an EMBL/GenBank/DDBJ whole genome shotgun (WGS) entry which is preliminary data.</text>
</comment>
<keyword evidence="7 9" id="KW-0472">Membrane</keyword>
<dbReference type="Gene3D" id="3.10.580.10">
    <property type="entry name" value="CBS-domain"/>
    <property type="match status" value="1"/>
</dbReference>
<feature type="transmembrane region" description="Helical" evidence="9">
    <location>
        <begin position="385"/>
        <end position="410"/>
    </location>
</feature>
<keyword evidence="5 9" id="KW-0460">Magnesium</keyword>
<comment type="function">
    <text evidence="9">Acts as a magnesium transporter.</text>
</comment>
<proteinExistence type="inferred from homology"/>
<keyword evidence="8" id="KW-0129">CBS domain</keyword>
<reference evidence="11" key="1">
    <citation type="journal article" date="2014" name="Int. J. Syst. Evol. Microbiol.">
        <title>Complete genome sequence of Corynebacterium casei LMG S-19264T (=DSM 44701T), isolated from a smear-ripened cheese.</title>
        <authorList>
            <consortium name="US DOE Joint Genome Institute (JGI-PGF)"/>
            <person name="Walter F."/>
            <person name="Albersmeier A."/>
            <person name="Kalinowski J."/>
            <person name="Ruckert C."/>
        </authorList>
    </citation>
    <scope>NUCLEOTIDE SEQUENCE</scope>
    <source>
        <strain evidence="11">KCTC 12711</strain>
    </source>
</reference>
<evidence type="ECO:0000256" key="9">
    <source>
        <dbReference type="RuleBase" id="RU362011"/>
    </source>
</evidence>
<evidence type="ECO:0000256" key="5">
    <source>
        <dbReference type="ARBA" id="ARBA00022842"/>
    </source>
</evidence>
<dbReference type="Gene3D" id="1.10.357.20">
    <property type="entry name" value="SLC41 divalent cation transporters, integral membrane domain"/>
    <property type="match status" value="1"/>
</dbReference>
<feature type="transmembrane region" description="Helical" evidence="9">
    <location>
        <begin position="422"/>
        <end position="445"/>
    </location>
</feature>
<dbReference type="InterPro" id="IPR006669">
    <property type="entry name" value="MgtE_transporter"/>
</dbReference>
<evidence type="ECO:0000256" key="3">
    <source>
        <dbReference type="ARBA" id="ARBA00022448"/>
    </source>
</evidence>
<dbReference type="RefSeq" id="WP_189399115.1">
    <property type="nucleotide sequence ID" value="NZ_BMXA01000002.1"/>
</dbReference>
<evidence type="ECO:0000313" key="12">
    <source>
        <dbReference type="Proteomes" id="UP000614811"/>
    </source>
</evidence>
<dbReference type="GO" id="GO:0015095">
    <property type="term" value="F:magnesium ion transmembrane transporter activity"/>
    <property type="evidence" value="ECO:0007669"/>
    <property type="project" value="UniProtKB-UniRule"/>
</dbReference>
<feature type="domain" description="CBS" evidence="10">
    <location>
        <begin position="201"/>
        <end position="259"/>
    </location>
</feature>
<evidence type="ECO:0000256" key="6">
    <source>
        <dbReference type="ARBA" id="ARBA00022989"/>
    </source>
</evidence>
<keyword evidence="9" id="KW-1003">Cell membrane</keyword>
<feature type="transmembrane region" description="Helical" evidence="9">
    <location>
        <begin position="283"/>
        <end position="300"/>
    </location>
</feature>
<keyword evidence="9" id="KW-0479">Metal-binding</keyword>
<dbReference type="Pfam" id="PF01769">
    <property type="entry name" value="MgtE"/>
    <property type="match status" value="1"/>
</dbReference>
<dbReference type="Gene3D" id="1.25.60.10">
    <property type="entry name" value="MgtE N-terminal domain-like"/>
    <property type="match status" value="1"/>
</dbReference>
<dbReference type="PANTHER" id="PTHR43773:SF1">
    <property type="entry name" value="MAGNESIUM TRANSPORTER MGTE"/>
    <property type="match status" value="1"/>
</dbReference>
<protein>
    <recommendedName>
        <fullName evidence="9">Magnesium transporter MgtE</fullName>
    </recommendedName>
</protein>
<dbReference type="CDD" id="cd04606">
    <property type="entry name" value="CBS_pair_Mg_transporter"/>
    <property type="match status" value="1"/>
</dbReference>
<comment type="subcellular location">
    <subcellularLocation>
        <location evidence="9">Cell membrane</location>
        <topology evidence="9">Multi-pass membrane protein</topology>
    </subcellularLocation>
    <subcellularLocation>
        <location evidence="1">Membrane</location>
        <topology evidence="1">Multi-pass membrane protein</topology>
    </subcellularLocation>
</comment>
<comment type="similarity">
    <text evidence="2 9">Belongs to the SLC41A transporter family.</text>
</comment>
<dbReference type="Pfam" id="PF03448">
    <property type="entry name" value="MgtE_N"/>
    <property type="match status" value="1"/>
</dbReference>
<gene>
    <name evidence="11" type="primary">mgtE</name>
    <name evidence="11" type="ORF">GCM10008090_11780</name>
</gene>
<dbReference type="SUPFAM" id="SSF54631">
    <property type="entry name" value="CBS-domain pair"/>
    <property type="match status" value="1"/>
</dbReference>
<feature type="transmembrane region" description="Helical" evidence="9">
    <location>
        <begin position="312"/>
        <end position="336"/>
    </location>
</feature>
<dbReference type="GO" id="GO:0046872">
    <property type="term" value="F:metal ion binding"/>
    <property type="evidence" value="ECO:0007669"/>
    <property type="project" value="UniProtKB-KW"/>
</dbReference>
<dbReference type="InterPro" id="IPR036739">
    <property type="entry name" value="SLC41_membr_dom_sf"/>
</dbReference>
<dbReference type="PROSITE" id="PS51371">
    <property type="entry name" value="CBS"/>
    <property type="match status" value="1"/>
</dbReference>
<dbReference type="Proteomes" id="UP000614811">
    <property type="component" value="Unassembled WGS sequence"/>
</dbReference>
<dbReference type="AlphaFoldDB" id="A0A918RNG9"/>
<keyword evidence="6 9" id="KW-1133">Transmembrane helix</keyword>
<dbReference type="GO" id="GO:0005886">
    <property type="term" value="C:plasma membrane"/>
    <property type="evidence" value="ECO:0007669"/>
    <property type="project" value="UniProtKB-SubCell"/>
</dbReference>
<dbReference type="InterPro" id="IPR000644">
    <property type="entry name" value="CBS_dom"/>
</dbReference>
<evidence type="ECO:0000313" key="11">
    <source>
        <dbReference type="EMBL" id="GHA04115.1"/>
    </source>
</evidence>
<dbReference type="InterPro" id="IPR046342">
    <property type="entry name" value="CBS_dom_sf"/>
</dbReference>
<evidence type="ECO:0000256" key="8">
    <source>
        <dbReference type="PROSITE-ProRule" id="PRU00703"/>
    </source>
</evidence>
<keyword evidence="3 9" id="KW-0813">Transport</keyword>
<dbReference type="EMBL" id="BMXA01000002">
    <property type="protein sequence ID" value="GHA04115.1"/>
    <property type="molecule type" value="Genomic_DNA"/>
</dbReference>
<dbReference type="Pfam" id="PF00571">
    <property type="entry name" value="CBS"/>
    <property type="match status" value="1"/>
</dbReference>